<keyword evidence="3" id="KW-1185">Reference proteome</keyword>
<keyword evidence="1" id="KW-1133">Transmembrane helix</keyword>
<dbReference type="AlphaFoldDB" id="A0A1T5FBL6"/>
<gene>
    <name evidence="2" type="ORF">SAMN05660841_03141</name>
</gene>
<keyword evidence="1" id="KW-0472">Membrane</keyword>
<evidence type="ECO:0000256" key="1">
    <source>
        <dbReference type="SAM" id="Phobius"/>
    </source>
</evidence>
<dbReference type="Proteomes" id="UP000190150">
    <property type="component" value="Unassembled WGS sequence"/>
</dbReference>
<reference evidence="3" key="1">
    <citation type="submission" date="2017-02" db="EMBL/GenBank/DDBJ databases">
        <authorList>
            <person name="Varghese N."/>
            <person name="Submissions S."/>
        </authorList>
    </citation>
    <scope>NUCLEOTIDE SEQUENCE [LARGE SCALE GENOMIC DNA]</scope>
    <source>
        <strain evidence="3">DSM 24091</strain>
    </source>
</reference>
<keyword evidence="1" id="KW-0812">Transmembrane</keyword>
<evidence type="ECO:0000313" key="2">
    <source>
        <dbReference type="EMBL" id="SKB93527.1"/>
    </source>
</evidence>
<dbReference type="EMBL" id="FUZF01000015">
    <property type="protein sequence ID" value="SKB93527.1"/>
    <property type="molecule type" value="Genomic_DNA"/>
</dbReference>
<feature type="transmembrane region" description="Helical" evidence="1">
    <location>
        <begin position="7"/>
        <end position="26"/>
    </location>
</feature>
<organism evidence="2 3">
    <name type="scientific">Sphingobacterium nematocida</name>
    <dbReference type="NCBI Taxonomy" id="1513896"/>
    <lineage>
        <taxon>Bacteria</taxon>
        <taxon>Pseudomonadati</taxon>
        <taxon>Bacteroidota</taxon>
        <taxon>Sphingobacteriia</taxon>
        <taxon>Sphingobacteriales</taxon>
        <taxon>Sphingobacteriaceae</taxon>
        <taxon>Sphingobacterium</taxon>
    </lineage>
</organism>
<name>A0A1T5FBL6_9SPHI</name>
<protein>
    <submittedName>
        <fullName evidence="2">Uncharacterized protein</fullName>
    </submittedName>
</protein>
<evidence type="ECO:0000313" key="3">
    <source>
        <dbReference type="Proteomes" id="UP000190150"/>
    </source>
</evidence>
<dbReference type="RefSeq" id="WP_245801066.1">
    <property type="nucleotide sequence ID" value="NZ_FUZF01000015.1"/>
</dbReference>
<proteinExistence type="predicted"/>
<accession>A0A1T5FBL6</accession>
<dbReference type="STRING" id="1513896.SAMN05660841_03141"/>
<sequence>MSDKTRKIFLGICIIVPFVVYCAIYYSSMIKNAPYRFSDFESIEITYGTPGEMLNTYNSKTQIYHYLTKDNEVLTDTLKMRDNDLLYLHRKAMELGFWNVDNDMTTERKDSTEGKNVPRYILKYTYKEKTKEVTLDADYPGTQKMKDAAKSTIDAVLTMIAEVKAR</sequence>